<protein>
    <submittedName>
        <fullName evidence="1">Uncharacterized protein</fullName>
    </submittedName>
</protein>
<organism evidence="1 2">
    <name type="scientific">Smallanthus sonchifolius</name>
    <dbReference type="NCBI Taxonomy" id="185202"/>
    <lineage>
        <taxon>Eukaryota</taxon>
        <taxon>Viridiplantae</taxon>
        <taxon>Streptophyta</taxon>
        <taxon>Embryophyta</taxon>
        <taxon>Tracheophyta</taxon>
        <taxon>Spermatophyta</taxon>
        <taxon>Magnoliopsida</taxon>
        <taxon>eudicotyledons</taxon>
        <taxon>Gunneridae</taxon>
        <taxon>Pentapetalae</taxon>
        <taxon>asterids</taxon>
        <taxon>campanulids</taxon>
        <taxon>Asterales</taxon>
        <taxon>Asteraceae</taxon>
        <taxon>Asteroideae</taxon>
        <taxon>Heliantheae alliance</taxon>
        <taxon>Millerieae</taxon>
        <taxon>Smallanthus</taxon>
    </lineage>
</organism>
<accession>A0ACB9HRZ3</accession>
<dbReference type="EMBL" id="CM042028">
    <property type="protein sequence ID" value="KAI3798484.1"/>
    <property type="molecule type" value="Genomic_DNA"/>
</dbReference>
<dbReference type="Proteomes" id="UP001056120">
    <property type="component" value="Linkage Group LG11"/>
</dbReference>
<evidence type="ECO:0000313" key="2">
    <source>
        <dbReference type="Proteomes" id="UP001056120"/>
    </source>
</evidence>
<reference evidence="2" key="1">
    <citation type="journal article" date="2022" name="Mol. Ecol. Resour.">
        <title>The genomes of chicory, endive, great burdock and yacon provide insights into Asteraceae palaeo-polyploidization history and plant inulin production.</title>
        <authorList>
            <person name="Fan W."/>
            <person name="Wang S."/>
            <person name="Wang H."/>
            <person name="Wang A."/>
            <person name="Jiang F."/>
            <person name="Liu H."/>
            <person name="Zhao H."/>
            <person name="Xu D."/>
            <person name="Zhang Y."/>
        </authorList>
    </citation>
    <scope>NUCLEOTIDE SEQUENCE [LARGE SCALE GENOMIC DNA]</scope>
    <source>
        <strain evidence="2">cv. Yunnan</strain>
    </source>
</reference>
<evidence type="ECO:0000313" key="1">
    <source>
        <dbReference type="EMBL" id="KAI3798484.1"/>
    </source>
</evidence>
<comment type="caution">
    <text evidence="1">The sequence shown here is derived from an EMBL/GenBank/DDBJ whole genome shotgun (WGS) entry which is preliminary data.</text>
</comment>
<reference evidence="1 2" key="2">
    <citation type="journal article" date="2022" name="Mol. Ecol. Resour.">
        <title>The genomes of chicory, endive, great burdock and yacon provide insights into Asteraceae paleo-polyploidization history and plant inulin production.</title>
        <authorList>
            <person name="Fan W."/>
            <person name="Wang S."/>
            <person name="Wang H."/>
            <person name="Wang A."/>
            <person name="Jiang F."/>
            <person name="Liu H."/>
            <person name="Zhao H."/>
            <person name="Xu D."/>
            <person name="Zhang Y."/>
        </authorList>
    </citation>
    <scope>NUCLEOTIDE SEQUENCE [LARGE SCALE GENOMIC DNA]</scope>
    <source>
        <strain evidence="2">cv. Yunnan</strain>
        <tissue evidence="1">Leaves</tissue>
    </source>
</reference>
<sequence length="634" mass="71695">MPCYDFCSRSAYWGMLQNMKSMYVFANTFGITIRLIFVFVQFLLCLDLNQVPSFVSILQLNLKGMLEGETKEGRSPSPSSSKSVVRTVCSLVCQSYYQQQTHFKSSPTHLNLPIASDFITPEEAITVVGSLTDDAGSMVALSFFYWAIRFPRFRHFMRFYVVAATSLIENSNLERAHEVVRCMVRNRGEIGRLKEAVSMIIELRNQGLDPCTQTLNCVVTVATETASIDLARKVFEEMCERGALPDSSTFKVFITSYCRINQISQVDQWLTAMLDKGFVLDNATSTLVLSAFSETGGWTDKAFRLFLKLVRSESYKPNVYTYTAMISGYCEEGKVNRAEMLLTRMREQGLVPNVETYTTLVSGHCKSGNLTRAYELINEMKKDGSPPNMCTYNAVIDGLVKKGRVQEAYKQLDIALRHGLQADEVTYTILVMEQCKRSDLKHALVILSKIIKVGIKCDIHLYTTLISSFSHVKRYERINGNMNSATKMFERMSEHGCVPDSITYGALISGLCKKSKLDEARSYYDAMMDKGLSPCEVTRLTIAYEYCKANVPLTAIKVVDRLEKKLWVHTVNTLIRKLCSEKKVEIAASFLHKLIDKDKHLDQIMFTAFVTACYDSGHYVIVSYIQERISKGIG</sequence>
<name>A0ACB9HRZ3_9ASTR</name>
<proteinExistence type="predicted"/>
<keyword evidence="2" id="KW-1185">Reference proteome</keyword>
<gene>
    <name evidence="1" type="ORF">L1987_33761</name>
</gene>